<feature type="repeat" description="ANK" evidence="3">
    <location>
        <begin position="172"/>
        <end position="204"/>
    </location>
</feature>
<dbReference type="Gene3D" id="1.25.40.20">
    <property type="entry name" value="Ankyrin repeat-containing domain"/>
    <property type="match status" value="2"/>
</dbReference>
<feature type="coiled-coil region" evidence="4">
    <location>
        <begin position="1326"/>
        <end position="1389"/>
    </location>
</feature>
<feature type="region of interest" description="Disordered" evidence="5">
    <location>
        <begin position="1134"/>
        <end position="1154"/>
    </location>
</feature>
<evidence type="ECO:0000256" key="1">
    <source>
        <dbReference type="ARBA" id="ARBA00022737"/>
    </source>
</evidence>
<reference evidence="7" key="2">
    <citation type="submission" date="2025-09" db="UniProtKB">
        <authorList>
            <consortium name="Ensembl"/>
        </authorList>
    </citation>
    <scope>IDENTIFICATION</scope>
</reference>
<accession>A0A8C7X1D8</accession>
<feature type="transmembrane region" description="Helical" evidence="6">
    <location>
        <begin position="35"/>
        <end position="68"/>
    </location>
</feature>
<name>A0A8C7X1D8_9TELE</name>
<evidence type="ECO:0000256" key="6">
    <source>
        <dbReference type="SAM" id="Phobius"/>
    </source>
</evidence>
<dbReference type="Pfam" id="PF00023">
    <property type="entry name" value="Ank"/>
    <property type="match status" value="2"/>
</dbReference>
<evidence type="ECO:0000256" key="4">
    <source>
        <dbReference type="SAM" id="Coils"/>
    </source>
</evidence>
<evidence type="ECO:0000256" key="3">
    <source>
        <dbReference type="PROSITE-ProRule" id="PRU00023"/>
    </source>
</evidence>
<evidence type="ECO:0000256" key="5">
    <source>
        <dbReference type="SAM" id="MobiDB-lite"/>
    </source>
</evidence>
<evidence type="ECO:0000313" key="7">
    <source>
        <dbReference type="Ensembl" id="ENSOSIP00000006544.1"/>
    </source>
</evidence>
<feature type="region of interest" description="Disordered" evidence="5">
    <location>
        <begin position="1255"/>
        <end position="1285"/>
    </location>
</feature>
<evidence type="ECO:0000256" key="2">
    <source>
        <dbReference type="ARBA" id="ARBA00023054"/>
    </source>
</evidence>
<dbReference type="InterPro" id="IPR002110">
    <property type="entry name" value="Ankyrin_rpt"/>
</dbReference>
<feature type="repeat" description="ANK" evidence="3">
    <location>
        <begin position="139"/>
        <end position="171"/>
    </location>
</feature>
<keyword evidence="8" id="KW-1185">Reference proteome</keyword>
<feature type="coiled-coil region" evidence="4">
    <location>
        <begin position="454"/>
        <end position="842"/>
    </location>
</feature>
<keyword evidence="2 4" id="KW-0175">Coiled coil</keyword>
<dbReference type="InterPro" id="IPR042420">
    <property type="entry name" value="RAI14/UACA"/>
</dbReference>
<evidence type="ECO:0000313" key="8">
    <source>
        <dbReference type="Proteomes" id="UP000694383"/>
    </source>
</evidence>
<proteinExistence type="predicted"/>
<keyword evidence="6" id="KW-1133">Transmembrane helix</keyword>
<keyword evidence="6" id="KW-0812">Transmembrane</keyword>
<feature type="repeat" description="ANK" evidence="3">
    <location>
        <begin position="271"/>
        <end position="303"/>
    </location>
</feature>
<sequence length="1422" mass="161457">SFENRNSGDLFYSTVQGPAPLTQNEPLAEMHLHALCMYLMLVVCLFNLLQVLFTVLLFSVLFLFLVIWEVKSNMANLGQPLAHKTLSVVYLIFEFCHCQNTDWNKYDDRLIKAVERGEVDKAAAVLSKKGIIPTKLDVEGRSAFHLAAARGHLECLNLLLGHNVDITASDATGKSALHLASRNGHFVCVQKLLQHNCPVGNVDLQGRTALHDAVMGGCCSSVTLLCDSGASVNASDIEGRTPLILATQMCHPRICQLLLERGADIKLRDKQDKTALILGCEFRCKDAVEVLLKSGADVKAVDSLGHDAFHYARLSQNPELTELVKNYLEKAIKGQTSLCQRLLDILDLTCLTLEAHVKHFQTQTLFSLNIPQDLERKNETLQEGLWKSQQEQKSLLDKVNSLQQQLTQVRLLAQTQKFLTFFLLQMLQKPAVSRPASKPLERSQAVGSWDLSEVDALRYELEKVRKRQQAAEEDTVRLQSALSRKSRECQELIQSRDAMQKQAEQQVQELEDALGDVQKRMLDSECKVKQLQAHVVAMKEHLGGQATEELRTQLQDVKAKYEGASAEVGRVRNRLKQSEKALEEYKGSESQLATELERLNQELGGVSAERDELAVAFLEMQNQLRDAHTKYANTVPAEKFDNMKNLLTNAVDEKERQLAELREDYDRVLEEVAELHRKLDSPASRGGSEVVTVEEHQRIRAALEEENATLKKKLMDVTAKSQILIQEVKDKDALRQQLEEVNSRMNHDFIPIKDHEEVQKNMVATLEDLKDQLVETSESCGKAEAQVQQLQNEKATLQKTISHLQSTSDRHQEEVEALRSENAQLTKKLDVVEKKCEDKDKECGQLAVQNQSLKKSMETQYVSREQHEKVKVELTSILESVKGEMLNLEAGKVESGEELKNVREEKEKLKDQLEKVMSDMKSNQDSIEEFRSATNRLNAAVVEAENRANEASAKYVLGQEEILKLTQELEAQKKELDTIQKAIQSKFIPLTAAEEKENFYTNKLKDLTEKLLEMEDKYNQEKSARERHAEEKEKLQAEMQSVQQRLDNALAASGKHKGEEDEFKTKYEELTEKWLSLEQQHKELAVQKAHLEAQCALSNTQIQNLQERLKSELTRIATYDTELKSLHDAMRQAQADCKKAREAEQEEGRRVSDLQKQLQELHKHQASLLQRHAEAKEALEAEVAKLQTALAEEEESSTQRAEDVTALQSELLQATQALEESRCKEEQMTQLKTKEQQLEEELANLNSKLLSLEKERQEANEEAAQAREGESRARTEMEAVQEKGRAVEKEIRELKERYDESLSTICDLQKRIETSAQQTEAKDKKITELLTDVERLKKALNGLSQLAYTSSSSPNKRQTQHADTLQAQIHSLQQQLADAERQHREVVSIYRTHLLSAAQGHMDEDVQAALLQIIRMRQEFVC</sequence>
<protein>
    <submittedName>
        <fullName evidence="7">Uveal autoantigen with coiled-coil domains and ankyrin repeats b</fullName>
    </submittedName>
</protein>
<dbReference type="GeneTree" id="ENSGT00940000157475"/>
<dbReference type="PANTHER" id="PTHR24129">
    <property type="entry name" value="ANKYCORBIN"/>
    <property type="match status" value="1"/>
</dbReference>
<dbReference type="PRINTS" id="PR01415">
    <property type="entry name" value="ANKYRIN"/>
</dbReference>
<dbReference type="Proteomes" id="UP000694383">
    <property type="component" value="Unplaced"/>
</dbReference>
<dbReference type="PANTHER" id="PTHR24129:SF1">
    <property type="entry name" value="UVEAL AUTOANTIGEN WITH COILED-COIL DOMAINS AND ANKYRIN REPEATS"/>
    <property type="match status" value="1"/>
</dbReference>
<feature type="repeat" description="ANK" evidence="3">
    <location>
        <begin position="238"/>
        <end position="270"/>
    </location>
</feature>
<organism evidence="7 8">
    <name type="scientific">Oryzias sinensis</name>
    <name type="common">Chinese medaka</name>
    <dbReference type="NCBI Taxonomy" id="183150"/>
    <lineage>
        <taxon>Eukaryota</taxon>
        <taxon>Metazoa</taxon>
        <taxon>Chordata</taxon>
        <taxon>Craniata</taxon>
        <taxon>Vertebrata</taxon>
        <taxon>Euteleostomi</taxon>
        <taxon>Actinopterygii</taxon>
        <taxon>Neopterygii</taxon>
        <taxon>Teleostei</taxon>
        <taxon>Neoteleostei</taxon>
        <taxon>Acanthomorphata</taxon>
        <taxon>Ovalentaria</taxon>
        <taxon>Atherinomorphae</taxon>
        <taxon>Beloniformes</taxon>
        <taxon>Adrianichthyidae</taxon>
        <taxon>Oryziinae</taxon>
        <taxon>Oryzias</taxon>
    </lineage>
</organism>
<keyword evidence="1" id="KW-0677">Repeat</keyword>
<dbReference type="GO" id="GO:0003779">
    <property type="term" value="F:actin binding"/>
    <property type="evidence" value="ECO:0007669"/>
    <property type="project" value="InterPro"/>
</dbReference>
<dbReference type="PROSITE" id="PS50088">
    <property type="entry name" value="ANK_REPEAT"/>
    <property type="match status" value="5"/>
</dbReference>
<dbReference type="SMART" id="SM00248">
    <property type="entry name" value="ANK"/>
    <property type="match status" value="5"/>
</dbReference>
<dbReference type="Ensembl" id="ENSOSIT00000007004.1">
    <property type="protein sequence ID" value="ENSOSIP00000006544.1"/>
    <property type="gene ID" value="ENSOSIG00000004433.1"/>
</dbReference>
<feature type="repeat" description="ANK" evidence="3">
    <location>
        <begin position="205"/>
        <end position="237"/>
    </location>
</feature>
<keyword evidence="3" id="KW-0040">ANK repeat</keyword>
<dbReference type="InterPro" id="IPR036770">
    <property type="entry name" value="Ankyrin_rpt-contain_sf"/>
</dbReference>
<reference evidence="7" key="1">
    <citation type="submission" date="2025-08" db="UniProtKB">
        <authorList>
            <consortium name="Ensembl"/>
        </authorList>
    </citation>
    <scope>IDENTIFICATION</scope>
</reference>
<keyword evidence="6" id="KW-0472">Membrane</keyword>
<dbReference type="Pfam" id="PF12796">
    <property type="entry name" value="Ank_2"/>
    <property type="match status" value="1"/>
</dbReference>
<dbReference type="PROSITE" id="PS50297">
    <property type="entry name" value="ANK_REP_REGION"/>
    <property type="match status" value="4"/>
</dbReference>
<dbReference type="SUPFAM" id="SSF48403">
    <property type="entry name" value="Ankyrin repeat"/>
    <property type="match status" value="1"/>
</dbReference>